<dbReference type="Pfam" id="PF18697">
    <property type="entry name" value="MLVIN_C"/>
    <property type="match status" value="1"/>
</dbReference>
<dbReference type="GO" id="GO:0016787">
    <property type="term" value="F:hydrolase activity"/>
    <property type="evidence" value="ECO:0007669"/>
    <property type="project" value="UniProtKB-KW"/>
</dbReference>
<proteinExistence type="predicted"/>
<dbReference type="EMBL" id="HAEA01000743">
    <property type="protein sequence ID" value="SBQ29223.1"/>
    <property type="molecule type" value="Transcribed_RNA"/>
</dbReference>
<evidence type="ECO:0000256" key="2">
    <source>
        <dbReference type="ARBA" id="ARBA00022695"/>
    </source>
</evidence>
<keyword evidence="4" id="KW-0255">Endonuclease</keyword>
<organism evidence="7">
    <name type="scientific">Nothobranchius kadleci</name>
    <name type="common">African annual killifish</name>
    <dbReference type="NCBI Taxonomy" id="1051664"/>
    <lineage>
        <taxon>Eukaryota</taxon>
        <taxon>Metazoa</taxon>
        <taxon>Chordata</taxon>
        <taxon>Craniata</taxon>
        <taxon>Vertebrata</taxon>
        <taxon>Euteleostomi</taxon>
        <taxon>Actinopterygii</taxon>
        <taxon>Neopterygii</taxon>
        <taxon>Teleostei</taxon>
        <taxon>Neoteleostei</taxon>
        <taxon>Acanthomorphata</taxon>
        <taxon>Ovalentaria</taxon>
        <taxon>Atherinomorphae</taxon>
        <taxon>Cyprinodontiformes</taxon>
        <taxon>Nothobranchiidae</taxon>
        <taxon>Nothobranchius</taxon>
    </lineage>
</organism>
<sequence>RRNLDCSSDEGTTVGVYPMIQVPTNDGSHQYVFRPWSLKDAKEVAEQITPHTDDPDKWGSDMMEVIHSYRLKGHELGQLAQVSLQNIGTESEANSQGDALMELWLCMMRIRYQTQFTIHSALTPETNIDGPYDKTPAVKPGDWVFIKIIKRKNWTSPKWEGPFQVLLATPTVVKIAERPTWTHLSHCKLQEQLD</sequence>
<keyword evidence="1" id="KW-0808">Transferase</keyword>
<dbReference type="InterPro" id="IPR040643">
    <property type="entry name" value="MLVIN_C"/>
</dbReference>
<accession>A0A1A8D7A3</accession>
<protein>
    <submittedName>
        <fullName evidence="7">Dishevelled associated activator of morphogenesis 2</fullName>
    </submittedName>
</protein>
<reference evidence="7" key="2">
    <citation type="submission" date="2016-06" db="EMBL/GenBank/DDBJ databases">
        <title>The genome of a short-lived fish provides insights into sex chromosome evolution and the genetic control of aging.</title>
        <authorList>
            <person name="Reichwald K."/>
            <person name="Felder M."/>
            <person name="Petzold A."/>
            <person name="Koch P."/>
            <person name="Groth M."/>
            <person name="Platzer M."/>
        </authorList>
    </citation>
    <scope>NUCLEOTIDE SEQUENCE</scope>
    <source>
        <tissue evidence="7">Brain</tissue>
    </source>
</reference>
<evidence type="ECO:0000256" key="4">
    <source>
        <dbReference type="ARBA" id="ARBA00022759"/>
    </source>
</evidence>
<dbReference type="GO" id="GO:0004519">
    <property type="term" value="F:endonuclease activity"/>
    <property type="evidence" value="ECO:0007669"/>
    <property type="project" value="UniProtKB-KW"/>
</dbReference>
<gene>
    <name evidence="7" type="primary">DAAM2</name>
</gene>
<reference evidence="7" key="1">
    <citation type="submission" date="2016-05" db="EMBL/GenBank/DDBJ databases">
        <authorList>
            <person name="Lavstsen T."/>
            <person name="Jespersen J.S."/>
        </authorList>
    </citation>
    <scope>NUCLEOTIDE SEQUENCE</scope>
    <source>
        <tissue evidence="7">Brain</tissue>
    </source>
</reference>
<feature type="domain" description="Murine leukemia virus integrase C-terminal" evidence="6">
    <location>
        <begin position="139"/>
        <end position="189"/>
    </location>
</feature>
<dbReference type="Gene3D" id="2.30.30.850">
    <property type="match status" value="1"/>
</dbReference>
<evidence type="ECO:0000313" key="7">
    <source>
        <dbReference type="EMBL" id="SBQ29223.1"/>
    </source>
</evidence>
<dbReference type="AlphaFoldDB" id="A0A1A8D7A3"/>
<evidence type="ECO:0000256" key="5">
    <source>
        <dbReference type="ARBA" id="ARBA00022801"/>
    </source>
</evidence>
<keyword evidence="3" id="KW-0540">Nuclease</keyword>
<feature type="non-terminal residue" evidence="7">
    <location>
        <position position="1"/>
    </location>
</feature>
<evidence type="ECO:0000256" key="1">
    <source>
        <dbReference type="ARBA" id="ARBA00022679"/>
    </source>
</evidence>
<name>A0A1A8D7A3_NOTKA</name>
<evidence type="ECO:0000256" key="3">
    <source>
        <dbReference type="ARBA" id="ARBA00022722"/>
    </source>
</evidence>
<keyword evidence="5" id="KW-0378">Hydrolase</keyword>
<dbReference type="GO" id="GO:0016779">
    <property type="term" value="F:nucleotidyltransferase activity"/>
    <property type="evidence" value="ECO:0007669"/>
    <property type="project" value="UniProtKB-KW"/>
</dbReference>
<evidence type="ECO:0000259" key="6">
    <source>
        <dbReference type="Pfam" id="PF18697"/>
    </source>
</evidence>
<keyword evidence="2" id="KW-0548">Nucleotidyltransferase</keyword>